<protein>
    <recommendedName>
        <fullName evidence="1">Contractile injection system tube protein N-terminal domain-containing protein</fullName>
    </recommendedName>
</protein>
<gene>
    <name evidence="2" type="ORF">PITCH_A230070</name>
</gene>
<evidence type="ECO:0000259" key="1">
    <source>
        <dbReference type="Pfam" id="PF19266"/>
    </source>
</evidence>
<sequence>MAWDRKEITAYLVDVDTGDYLDFQYNPNDIVDEKSTAYAAIKIPGMSHPRYQYVAGEPRKIGFKLVFFKGSVKESVDWLRSLLYPEHAGTMLQNAPHRVIFMFGDLYPGVLCVVRQVKARFFHMFDRDNLLPQHAEVDVMLEEYIDQSVDYSEVRG</sequence>
<evidence type="ECO:0000313" key="2">
    <source>
        <dbReference type="EMBL" id="SPD74383.1"/>
    </source>
</evidence>
<dbReference type="EMBL" id="OJIN01000146">
    <property type="protein sequence ID" value="SPD74383.1"/>
    <property type="molecule type" value="Genomic_DNA"/>
</dbReference>
<name>A0A445MY80_9BACT</name>
<dbReference type="AlphaFoldDB" id="A0A445MY80"/>
<feature type="domain" description="Contractile injection system tube protein N-terminal" evidence="1">
    <location>
        <begin position="20"/>
        <end position="148"/>
    </location>
</feature>
<organism evidence="2">
    <name type="scientific">uncultured Desulfobacterium sp</name>
    <dbReference type="NCBI Taxonomy" id="201089"/>
    <lineage>
        <taxon>Bacteria</taxon>
        <taxon>Pseudomonadati</taxon>
        <taxon>Thermodesulfobacteriota</taxon>
        <taxon>Desulfobacteria</taxon>
        <taxon>Desulfobacterales</taxon>
        <taxon>Desulfobacteriaceae</taxon>
        <taxon>Desulfobacterium</taxon>
        <taxon>environmental samples</taxon>
    </lineage>
</organism>
<accession>A0A445MY80</accession>
<proteinExistence type="predicted"/>
<reference evidence="2" key="1">
    <citation type="submission" date="2018-01" db="EMBL/GenBank/DDBJ databases">
        <authorList>
            <person name="Regsiter A."/>
            <person name="William W."/>
        </authorList>
    </citation>
    <scope>NUCLEOTIDE SEQUENCE</scope>
    <source>
        <strain evidence="2">TRIP AH-1</strain>
    </source>
</reference>
<dbReference type="InterPro" id="IPR045361">
    <property type="entry name" value="CIS_tube_prot_N"/>
</dbReference>
<dbReference type="Pfam" id="PF19266">
    <property type="entry name" value="CIS_tube"/>
    <property type="match status" value="1"/>
</dbReference>